<proteinExistence type="predicted"/>
<feature type="non-terminal residue" evidence="1">
    <location>
        <position position="1"/>
    </location>
</feature>
<keyword evidence="2" id="KW-1185">Reference proteome</keyword>
<protein>
    <submittedName>
        <fullName evidence="1">Uncharacterized protein</fullName>
    </submittedName>
</protein>
<reference evidence="1" key="1">
    <citation type="submission" date="2023-01" db="EMBL/GenBank/DDBJ databases">
        <title>Genome assembly of the deep-sea coral Lophelia pertusa.</title>
        <authorList>
            <person name="Herrera S."/>
            <person name="Cordes E."/>
        </authorList>
    </citation>
    <scope>NUCLEOTIDE SEQUENCE</scope>
    <source>
        <strain evidence="1">USNM1676648</strain>
        <tissue evidence="1">Polyp</tissue>
    </source>
</reference>
<gene>
    <name evidence="1" type="ORF">OS493_035539</name>
</gene>
<dbReference type="Proteomes" id="UP001163046">
    <property type="component" value="Unassembled WGS sequence"/>
</dbReference>
<name>A0A9X0CCR8_9CNID</name>
<dbReference type="EMBL" id="MU827831">
    <property type="protein sequence ID" value="KAJ7321147.1"/>
    <property type="molecule type" value="Genomic_DNA"/>
</dbReference>
<organism evidence="1 2">
    <name type="scientific">Desmophyllum pertusum</name>
    <dbReference type="NCBI Taxonomy" id="174260"/>
    <lineage>
        <taxon>Eukaryota</taxon>
        <taxon>Metazoa</taxon>
        <taxon>Cnidaria</taxon>
        <taxon>Anthozoa</taxon>
        <taxon>Hexacorallia</taxon>
        <taxon>Scleractinia</taxon>
        <taxon>Caryophylliina</taxon>
        <taxon>Caryophylliidae</taxon>
        <taxon>Desmophyllum</taxon>
    </lineage>
</organism>
<dbReference type="AlphaFoldDB" id="A0A9X0CCR8"/>
<accession>A0A9X0CCR8</accession>
<comment type="caution">
    <text evidence="1">The sequence shown here is derived from an EMBL/GenBank/DDBJ whole genome shotgun (WGS) entry which is preliminary data.</text>
</comment>
<sequence length="54" mass="6457">LPDPVIESDIYLFLNYQETFPWDGNTTFQRQERFALGDGHHPQFIFSTQWRTVP</sequence>
<evidence type="ECO:0000313" key="2">
    <source>
        <dbReference type="Proteomes" id="UP001163046"/>
    </source>
</evidence>
<evidence type="ECO:0000313" key="1">
    <source>
        <dbReference type="EMBL" id="KAJ7321147.1"/>
    </source>
</evidence>